<evidence type="ECO:0000313" key="3">
    <source>
        <dbReference type="Proteomes" id="UP000653099"/>
    </source>
</evidence>
<dbReference type="AlphaFoldDB" id="A0A830E7E5"/>
<reference evidence="2" key="1">
    <citation type="journal article" date="2014" name="Int. J. Syst. Evol. Microbiol.">
        <title>Complete genome sequence of Corynebacterium casei LMG S-19264T (=DSM 44701T), isolated from a smear-ripened cheese.</title>
        <authorList>
            <consortium name="US DOE Joint Genome Institute (JGI-PGF)"/>
            <person name="Walter F."/>
            <person name="Albersmeier A."/>
            <person name="Kalinowski J."/>
            <person name="Ruckert C."/>
        </authorList>
    </citation>
    <scope>NUCLEOTIDE SEQUENCE</scope>
    <source>
        <strain evidence="2">JCM 14359</strain>
    </source>
</reference>
<accession>A0A830E7E5</accession>
<dbReference type="RefSeq" id="WP_188785955.1">
    <property type="nucleotide sequence ID" value="NZ_BMOC01000002.1"/>
</dbReference>
<sequence>MDALDRVTKRYATSQALMDQIRYTAESLSLGFDRWGEQHVAGPSLYFLIVAEMSFDGYTDPLGANKWPVNRCKIVTESQDTFTDVARDVAATRDGAIIVTADGTIQEQMVRVRNPPRNDVSGLDDLSPADWMGTKHLSALETSLREDVIWAVTLSEEDGRVTTFLDGTYRDYPRDEIGGRWRPS</sequence>
<proteinExistence type="predicted"/>
<organism evidence="2 3">
    <name type="scientific">Halobellus salinus</name>
    <dbReference type="NCBI Taxonomy" id="931585"/>
    <lineage>
        <taxon>Archaea</taxon>
        <taxon>Methanobacteriati</taxon>
        <taxon>Methanobacteriota</taxon>
        <taxon>Stenosarchaea group</taxon>
        <taxon>Halobacteria</taxon>
        <taxon>Halobacteriales</taxon>
        <taxon>Haloferacaceae</taxon>
        <taxon>Halobellus</taxon>
    </lineage>
</organism>
<dbReference type="PROSITE" id="PS51794">
    <property type="entry name" value="DAC"/>
    <property type="match status" value="1"/>
</dbReference>
<dbReference type="InterPro" id="IPR036888">
    <property type="entry name" value="DNA_integrity_DisA_N_sf"/>
</dbReference>
<evidence type="ECO:0000313" key="2">
    <source>
        <dbReference type="EMBL" id="GGI99302.1"/>
    </source>
</evidence>
<comment type="caution">
    <text evidence="2">The sequence shown here is derived from an EMBL/GenBank/DDBJ whole genome shotgun (WGS) entry which is preliminary data.</text>
</comment>
<dbReference type="Proteomes" id="UP000653099">
    <property type="component" value="Unassembled WGS sequence"/>
</dbReference>
<gene>
    <name evidence="2" type="ORF">GCM10008995_06570</name>
</gene>
<keyword evidence="3" id="KW-1185">Reference proteome</keyword>
<dbReference type="EMBL" id="BMOC01000002">
    <property type="protein sequence ID" value="GGI99302.1"/>
    <property type="molecule type" value="Genomic_DNA"/>
</dbReference>
<dbReference type="OrthoDB" id="205384at2157"/>
<dbReference type="InterPro" id="IPR003390">
    <property type="entry name" value="DNA_integrity_scan_DisA_N"/>
</dbReference>
<evidence type="ECO:0000259" key="1">
    <source>
        <dbReference type="PROSITE" id="PS51794"/>
    </source>
</evidence>
<feature type="domain" description="DAC" evidence="1">
    <location>
        <begin position="14"/>
        <end position="176"/>
    </location>
</feature>
<dbReference type="SUPFAM" id="SSF143597">
    <property type="entry name" value="YojJ-like"/>
    <property type="match status" value="1"/>
</dbReference>
<protein>
    <recommendedName>
        <fullName evidence="1">DAC domain-containing protein</fullName>
    </recommendedName>
</protein>
<reference evidence="2" key="2">
    <citation type="submission" date="2020-09" db="EMBL/GenBank/DDBJ databases">
        <authorList>
            <person name="Sun Q."/>
            <person name="Ohkuma M."/>
        </authorList>
    </citation>
    <scope>NUCLEOTIDE SEQUENCE</scope>
    <source>
        <strain evidence="2">JCM 14359</strain>
    </source>
</reference>
<name>A0A830E7E5_9EURY</name>
<dbReference type="Gene3D" id="3.40.1700.10">
    <property type="entry name" value="DNA integrity scanning protein, DisA, N-terminal domain"/>
    <property type="match status" value="1"/>
</dbReference>